<dbReference type="PANTHER" id="PTHR33280">
    <property type="entry name" value="50S RIBOSOMAL PROTEIN L31, CHLOROPLASTIC"/>
    <property type="match status" value="1"/>
</dbReference>
<dbReference type="EMBL" id="LBRS01000004">
    <property type="protein sequence ID" value="KKQ01764.1"/>
    <property type="molecule type" value="Genomic_DNA"/>
</dbReference>
<evidence type="ECO:0000256" key="4">
    <source>
        <dbReference type="SAM" id="MobiDB-lite"/>
    </source>
</evidence>
<dbReference type="SUPFAM" id="SSF143800">
    <property type="entry name" value="L28p-like"/>
    <property type="match status" value="1"/>
</dbReference>
<feature type="region of interest" description="Disordered" evidence="4">
    <location>
        <begin position="71"/>
        <end position="99"/>
    </location>
</feature>
<organism evidence="5 6">
    <name type="scientific">Candidatus Roizmanbacteria bacterium GW2011_GWA2_36_23</name>
    <dbReference type="NCBI Taxonomy" id="1618480"/>
    <lineage>
        <taxon>Bacteria</taxon>
        <taxon>Candidatus Roizmaniibacteriota</taxon>
    </lineage>
</organism>
<comment type="caution">
    <text evidence="5">The sequence shown here is derived from an EMBL/GenBank/DDBJ whole genome shotgun (WGS) entry which is preliminary data.</text>
</comment>
<dbReference type="AlphaFoldDB" id="A0A0G0GPP6"/>
<comment type="similarity">
    <text evidence="3">Belongs to the bacterial ribosomal protein bL31 family.</text>
</comment>
<protein>
    <recommendedName>
        <fullName evidence="3">50S ribosomal protein L31</fullName>
    </recommendedName>
</protein>
<dbReference type="PANTHER" id="PTHR33280:SF1">
    <property type="entry name" value="LARGE RIBOSOMAL SUBUNIT PROTEIN BL31C"/>
    <property type="match status" value="1"/>
</dbReference>
<dbReference type="GO" id="GO:0003735">
    <property type="term" value="F:structural constituent of ribosome"/>
    <property type="evidence" value="ECO:0007669"/>
    <property type="project" value="InterPro"/>
</dbReference>
<evidence type="ECO:0000313" key="6">
    <source>
        <dbReference type="Proteomes" id="UP000034344"/>
    </source>
</evidence>
<dbReference type="NCBIfam" id="TIGR00105">
    <property type="entry name" value="L31"/>
    <property type="match status" value="1"/>
</dbReference>
<dbReference type="InterPro" id="IPR034704">
    <property type="entry name" value="Ribosomal_bL28/bL31-like_sf"/>
</dbReference>
<dbReference type="STRING" id="1618480.US11_C0004G0034"/>
<keyword evidence="1 3" id="KW-0689">Ribosomal protein</keyword>
<dbReference type="PRINTS" id="PR01249">
    <property type="entry name" value="RIBOSOMALL31"/>
</dbReference>
<dbReference type="GO" id="GO:1990904">
    <property type="term" value="C:ribonucleoprotein complex"/>
    <property type="evidence" value="ECO:0007669"/>
    <property type="project" value="UniProtKB-KW"/>
</dbReference>
<proteinExistence type="inferred from homology"/>
<dbReference type="GO" id="GO:0006412">
    <property type="term" value="P:translation"/>
    <property type="evidence" value="ECO:0007669"/>
    <property type="project" value="InterPro"/>
</dbReference>
<dbReference type="PATRIC" id="fig|1618480.3.peg.345"/>
<dbReference type="Proteomes" id="UP000034344">
    <property type="component" value="Unassembled WGS sequence"/>
</dbReference>
<dbReference type="InterPro" id="IPR002150">
    <property type="entry name" value="Ribosomal_bL31"/>
</dbReference>
<reference evidence="5 6" key="1">
    <citation type="journal article" date="2015" name="Nature">
        <title>rRNA introns, odd ribosomes, and small enigmatic genomes across a large radiation of phyla.</title>
        <authorList>
            <person name="Brown C.T."/>
            <person name="Hug L.A."/>
            <person name="Thomas B.C."/>
            <person name="Sharon I."/>
            <person name="Castelle C.J."/>
            <person name="Singh A."/>
            <person name="Wilkins M.J."/>
            <person name="Williams K.H."/>
            <person name="Banfield J.F."/>
        </authorList>
    </citation>
    <scope>NUCLEOTIDE SEQUENCE [LARGE SCALE GENOMIC DNA]</scope>
</reference>
<dbReference type="GO" id="GO:0005840">
    <property type="term" value="C:ribosome"/>
    <property type="evidence" value="ECO:0007669"/>
    <property type="project" value="UniProtKB-KW"/>
</dbReference>
<gene>
    <name evidence="5" type="ORF">US11_C0004G0034</name>
</gene>
<dbReference type="NCBIfam" id="NF000612">
    <property type="entry name" value="PRK00019.1"/>
    <property type="match status" value="1"/>
</dbReference>
<dbReference type="Gene3D" id="4.10.830.30">
    <property type="entry name" value="Ribosomal protein L31"/>
    <property type="match status" value="1"/>
</dbReference>
<keyword evidence="2 3" id="KW-0687">Ribonucleoprotein</keyword>
<evidence type="ECO:0000256" key="3">
    <source>
        <dbReference type="RuleBase" id="RU000564"/>
    </source>
</evidence>
<evidence type="ECO:0000313" key="5">
    <source>
        <dbReference type="EMBL" id="KKQ01764.1"/>
    </source>
</evidence>
<dbReference type="Pfam" id="PF01197">
    <property type="entry name" value="Ribosomal_L31"/>
    <property type="match status" value="1"/>
</dbReference>
<feature type="compositionally biased region" description="Basic and acidic residues" evidence="4">
    <location>
        <begin position="80"/>
        <end position="99"/>
    </location>
</feature>
<sequence>MKANIHPQYNYDTQVVCSCGNTFTTGSTKKTIAVEVCFKCHPLYTGEHRFVDIKGRVDSFQKKQAFAQQYKAQAGNKKAKKDDKAEKKPKSLRELLQET</sequence>
<accession>A0A0G0GPP6</accession>
<evidence type="ECO:0000256" key="1">
    <source>
        <dbReference type="ARBA" id="ARBA00022980"/>
    </source>
</evidence>
<dbReference type="InterPro" id="IPR042105">
    <property type="entry name" value="Ribosomal_bL31_sf"/>
</dbReference>
<evidence type="ECO:0000256" key="2">
    <source>
        <dbReference type="ARBA" id="ARBA00023274"/>
    </source>
</evidence>
<name>A0A0G0GPP6_9BACT</name>